<keyword evidence="1" id="KW-0472">Membrane</keyword>
<proteinExistence type="predicted"/>
<keyword evidence="1" id="KW-1133">Transmembrane helix</keyword>
<accession>A0ABR1CNR8</accession>
<name>A0ABR1CNR8_NECAM</name>
<gene>
    <name evidence="2" type="primary">Necator_chrIII.g9216</name>
    <name evidence="2" type="ORF">RB195_008451</name>
</gene>
<keyword evidence="1" id="KW-0812">Transmembrane</keyword>
<comment type="caution">
    <text evidence="2">The sequence shown here is derived from an EMBL/GenBank/DDBJ whole genome shotgun (WGS) entry which is preliminary data.</text>
</comment>
<evidence type="ECO:0000256" key="1">
    <source>
        <dbReference type="SAM" id="Phobius"/>
    </source>
</evidence>
<dbReference type="EMBL" id="JAVFWL010000003">
    <property type="protein sequence ID" value="KAK6739987.1"/>
    <property type="molecule type" value="Genomic_DNA"/>
</dbReference>
<keyword evidence="3" id="KW-1185">Reference proteome</keyword>
<sequence length="189" mass="21782">MYRLAPGATLHFCFIDRMLSVLMAIKEGEFVALSVLEIFLMFVIIELIIVLNIRDLLNVRADQKEELVFDPVEDTVRPWRSCVITERTWNPSYTLYSTLIEIYENSQGKFRYPRSISMNFPYSQITAIQSVKKNYSSSREQGCNCNGSYGTRWCRKTFSSAGGNIKDVCLQAKTSPIQNKPTVLFFIFK</sequence>
<evidence type="ECO:0000313" key="2">
    <source>
        <dbReference type="EMBL" id="KAK6739987.1"/>
    </source>
</evidence>
<protein>
    <submittedName>
        <fullName evidence="2">Uncharacterized protein</fullName>
    </submittedName>
</protein>
<organism evidence="2 3">
    <name type="scientific">Necator americanus</name>
    <name type="common">Human hookworm</name>
    <dbReference type="NCBI Taxonomy" id="51031"/>
    <lineage>
        <taxon>Eukaryota</taxon>
        <taxon>Metazoa</taxon>
        <taxon>Ecdysozoa</taxon>
        <taxon>Nematoda</taxon>
        <taxon>Chromadorea</taxon>
        <taxon>Rhabditida</taxon>
        <taxon>Rhabditina</taxon>
        <taxon>Rhabditomorpha</taxon>
        <taxon>Strongyloidea</taxon>
        <taxon>Ancylostomatidae</taxon>
        <taxon>Bunostominae</taxon>
        <taxon>Necator</taxon>
    </lineage>
</organism>
<dbReference type="Proteomes" id="UP001303046">
    <property type="component" value="Unassembled WGS sequence"/>
</dbReference>
<evidence type="ECO:0000313" key="3">
    <source>
        <dbReference type="Proteomes" id="UP001303046"/>
    </source>
</evidence>
<reference evidence="2 3" key="1">
    <citation type="submission" date="2023-08" db="EMBL/GenBank/DDBJ databases">
        <title>A Necator americanus chromosomal reference genome.</title>
        <authorList>
            <person name="Ilik V."/>
            <person name="Petrzelkova K.J."/>
            <person name="Pardy F."/>
            <person name="Fuh T."/>
            <person name="Niatou-Singa F.S."/>
            <person name="Gouil Q."/>
            <person name="Baker L."/>
            <person name="Ritchie M.E."/>
            <person name="Jex A.R."/>
            <person name="Gazzola D."/>
            <person name="Li H."/>
            <person name="Toshio Fujiwara R."/>
            <person name="Zhan B."/>
            <person name="Aroian R.V."/>
            <person name="Pafco B."/>
            <person name="Schwarz E.M."/>
        </authorList>
    </citation>
    <scope>NUCLEOTIDE SEQUENCE [LARGE SCALE GENOMIC DNA]</scope>
    <source>
        <strain evidence="2 3">Aroian</strain>
        <tissue evidence="2">Whole animal</tissue>
    </source>
</reference>
<feature type="transmembrane region" description="Helical" evidence="1">
    <location>
        <begin position="34"/>
        <end position="53"/>
    </location>
</feature>